<feature type="domain" description="Response regulatory" evidence="2">
    <location>
        <begin position="6"/>
        <end position="116"/>
    </location>
</feature>
<evidence type="ECO:0000313" key="3">
    <source>
        <dbReference type="EMBL" id="QPC81458.1"/>
    </source>
</evidence>
<evidence type="ECO:0000259" key="2">
    <source>
        <dbReference type="PROSITE" id="PS50110"/>
    </source>
</evidence>
<dbReference type="EMBL" id="CP062983">
    <property type="protein sequence ID" value="QPC81458.1"/>
    <property type="molecule type" value="Genomic_DNA"/>
</dbReference>
<organism evidence="3 4">
    <name type="scientific">Phototrophicus methaneseepsis</name>
    <dbReference type="NCBI Taxonomy" id="2710758"/>
    <lineage>
        <taxon>Bacteria</taxon>
        <taxon>Bacillati</taxon>
        <taxon>Chloroflexota</taxon>
        <taxon>Candidatus Thermofontia</taxon>
        <taxon>Phototrophicales</taxon>
        <taxon>Phototrophicaceae</taxon>
        <taxon>Phototrophicus</taxon>
    </lineage>
</organism>
<keyword evidence="1" id="KW-0597">Phosphoprotein</keyword>
<dbReference type="AlphaFoldDB" id="A0A7S8E6Z8"/>
<dbReference type="KEGG" id="pmet:G4Y79_17405"/>
<proteinExistence type="predicted"/>
<gene>
    <name evidence="3" type="ORF">G4Y79_17405</name>
</gene>
<dbReference type="InterPro" id="IPR001789">
    <property type="entry name" value="Sig_transdc_resp-reg_receiver"/>
</dbReference>
<dbReference type="SUPFAM" id="SSF52172">
    <property type="entry name" value="CheY-like"/>
    <property type="match status" value="1"/>
</dbReference>
<dbReference type="InterPro" id="IPR011006">
    <property type="entry name" value="CheY-like_superfamily"/>
</dbReference>
<sequence>MMQAKLIVLALPQRSEEQAVQDILSQMGITVLCATTGHEAVILLEDNDCIGLIADLQLPDMHAWTLIREVREIGLLDRLKVYVFSDEYLVSILPGANLIVRPIAQPQLTRLLSNAFSNSA</sequence>
<accession>A0A7S8E6Z8</accession>
<dbReference type="Proteomes" id="UP000594468">
    <property type="component" value="Chromosome"/>
</dbReference>
<dbReference type="GO" id="GO:0000160">
    <property type="term" value="P:phosphorelay signal transduction system"/>
    <property type="evidence" value="ECO:0007669"/>
    <property type="project" value="InterPro"/>
</dbReference>
<protein>
    <recommendedName>
        <fullName evidence="2">Response regulatory domain-containing protein</fullName>
    </recommendedName>
</protein>
<keyword evidence="4" id="KW-1185">Reference proteome</keyword>
<evidence type="ECO:0000313" key="4">
    <source>
        <dbReference type="Proteomes" id="UP000594468"/>
    </source>
</evidence>
<dbReference type="RefSeq" id="WP_195169531.1">
    <property type="nucleotide sequence ID" value="NZ_CP062983.1"/>
</dbReference>
<name>A0A7S8E6Z8_9CHLR</name>
<feature type="modified residue" description="4-aspartylphosphate" evidence="1">
    <location>
        <position position="55"/>
    </location>
</feature>
<reference evidence="3 4" key="1">
    <citation type="submission" date="2020-02" db="EMBL/GenBank/DDBJ databases">
        <authorList>
            <person name="Zheng R.K."/>
            <person name="Sun C.M."/>
        </authorList>
    </citation>
    <scope>NUCLEOTIDE SEQUENCE [LARGE SCALE GENOMIC DNA]</scope>
    <source>
        <strain evidence="4">rifampicinis</strain>
    </source>
</reference>
<evidence type="ECO:0000256" key="1">
    <source>
        <dbReference type="PROSITE-ProRule" id="PRU00169"/>
    </source>
</evidence>
<dbReference type="Gene3D" id="3.40.50.2300">
    <property type="match status" value="1"/>
</dbReference>
<dbReference type="PROSITE" id="PS50110">
    <property type="entry name" value="RESPONSE_REGULATORY"/>
    <property type="match status" value="1"/>
</dbReference>